<dbReference type="Proteomes" id="UP000789901">
    <property type="component" value="Unassembled WGS sequence"/>
</dbReference>
<comment type="caution">
    <text evidence="1">The sequence shown here is derived from an EMBL/GenBank/DDBJ whole genome shotgun (WGS) entry which is preliminary data.</text>
</comment>
<gene>
    <name evidence="1" type="ORF">GMARGA_LOCUS27523</name>
</gene>
<dbReference type="EMBL" id="CAJVQB010033780">
    <property type="protein sequence ID" value="CAG8820257.1"/>
    <property type="molecule type" value="Genomic_DNA"/>
</dbReference>
<evidence type="ECO:0000313" key="2">
    <source>
        <dbReference type="Proteomes" id="UP000789901"/>
    </source>
</evidence>
<name>A0ABN7W7R4_GIGMA</name>
<organism evidence="1 2">
    <name type="scientific">Gigaspora margarita</name>
    <dbReference type="NCBI Taxonomy" id="4874"/>
    <lineage>
        <taxon>Eukaryota</taxon>
        <taxon>Fungi</taxon>
        <taxon>Fungi incertae sedis</taxon>
        <taxon>Mucoromycota</taxon>
        <taxon>Glomeromycotina</taxon>
        <taxon>Glomeromycetes</taxon>
        <taxon>Diversisporales</taxon>
        <taxon>Gigasporaceae</taxon>
        <taxon>Gigaspora</taxon>
    </lineage>
</organism>
<feature type="non-terminal residue" evidence="1">
    <location>
        <position position="1"/>
    </location>
</feature>
<evidence type="ECO:0000313" key="1">
    <source>
        <dbReference type="EMBL" id="CAG8820257.1"/>
    </source>
</evidence>
<accession>A0ABN7W7R4</accession>
<keyword evidence="2" id="KW-1185">Reference proteome</keyword>
<proteinExistence type="predicted"/>
<reference evidence="1 2" key="1">
    <citation type="submission" date="2021-06" db="EMBL/GenBank/DDBJ databases">
        <authorList>
            <person name="Kallberg Y."/>
            <person name="Tangrot J."/>
            <person name="Rosling A."/>
        </authorList>
    </citation>
    <scope>NUCLEOTIDE SEQUENCE [LARGE SCALE GENOMIC DNA]</scope>
    <source>
        <strain evidence="1 2">120-4 pot B 10/14</strain>
    </source>
</reference>
<protein>
    <submittedName>
        <fullName evidence="1">203_t:CDS:1</fullName>
    </submittedName>
</protein>
<sequence length="180" mass="20947">KLASITLPINEYGMHLDSQKNVVDEELAQLQYINQISQPFDDIDDVVSPTWEWIERHAQLCQYSLDLKKCKNRQYCCEYRAPDAVLLLNQNDGFLPPIAKGINGHYIDLIHTLQYFDKLKIPQYDSSCLSILKEMYQHLCCNKCIDKTINLNFRVAEDVVDHNLLEDEISNSHEIQSENE</sequence>